<evidence type="ECO:0000256" key="4">
    <source>
        <dbReference type="HAMAP-Rule" id="MF_00149"/>
    </source>
</evidence>
<evidence type="ECO:0000256" key="2">
    <source>
        <dbReference type="ARBA" id="ARBA00022763"/>
    </source>
</evidence>
<dbReference type="InterPro" id="IPR014790">
    <property type="entry name" value="MutL_C"/>
</dbReference>
<accession>A0A212JV16</accession>
<dbReference type="SUPFAM" id="SSF55874">
    <property type="entry name" value="ATPase domain of HSP90 chaperone/DNA topoisomerase II/histidine kinase"/>
    <property type="match status" value="1"/>
</dbReference>
<evidence type="ECO:0000313" key="8">
    <source>
        <dbReference type="EMBL" id="SBW03304.1"/>
    </source>
</evidence>
<evidence type="ECO:0000259" key="6">
    <source>
        <dbReference type="SMART" id="SM00853"/>
    </source>
</evidence>
<dbReference type="HAMAP" id="MF_00149">
    <property type="entry name" value="DNA_mis_repair"/>
    <property type="match status" value="1"/>
</dbReference>
<dbReference type="GO" id="GO:0030983">
    <property type="term" value="F:mismatched DNA binding"/>
    <property type="evidence" value="ECO:0007669"/>
    <property type="project" value="InterPro"/>
</dbReference>
<dbReference type="GO" id="GO:0032300">
    <property type="term" value="C:mismatch repair complex"/>
    <property type="evidence" value="ECO:0007669"/>
    <property type="project" value="InterPro"/>
</dbReference>
<feature type="domain" description="MutL C-terminal dimerisation" evidence="6">
    <location>
        <begin position="495"/>
        <end position="627"/>
    </location>
</feature>
<comment type="function">
    <text evidence="4">This protein is involved in the repair of mismatches in DNA. It is required for dam-dependent methyl-directed DNA mismatch repair. May act as a 'molecular matchmaker', a protein that promotes the formation of a stable complex between two or more DNA-binding proteins in an ATP-dependent manner without itself being part of a final effector complex.</text>
</comment>
<dbReference type="Pfam" id="PF13589">
    <property type="entry name" value="HATPase_c_3"/>
    <property type="match status" value="1"/>
</dbReference>
<dbReference type="GO" id="GO:0016887">
    <property type="term" value="F:ATP hydrolysis activity"/>
    <property type="evidence" value="ECO:0007669"/>
    <property type="project" value="InterPro"/>
</dbReference>
<keyword evidence="2 4" id="KW-0227">DNA damage</keyword>
<feature type="domain" description="DNA mismatch repair protein S5" evidence="7">
    <location>
        <begin position="239"/>
        <end position="357"/>
    </location>
</feature>
<dbReference type="GO" id="GO:0006298">
    <property type="term" value="P:mismatch repair"/>
    <property type="evidence" value="ECO:0007669"/>
    <property type="project" value="UniProtKB-UniRule"/>
</dbReference>
<organism evidence="8">
    <name type="scientific">uncultured delta proteobacterium</name>
    <dbReference type="NCBI Taxonomy" id="34034"/>
    <lineage>
        <taxon>Bacteria</taxon>
        <taxon>Deltaproteobacteria</taxon>
        <taxon>environmental samples</taxon>
    </lineage>
</organism>
<evidence type="ECO:0000256" key="1">
    <source>
        <dbReference type="ARBA" id="ARBA00006082"/>
    </source>
</evidence>
<evidence type="ECO:0000256" key="3">
    <source>
        <dbReference type="ARBA" id="ARBA00023204"/>
    </source>
</evidence>
<dbReference type="InterPro" id="IPR020667">
    <property type="entry name" value="DNA_mismatch_repair_MutL"/>
</dbReference>
<dbReference type="Pfam" id="PF01119">
    <property type="entry name" value="DNA_mis_repair"/>
    <property type="match status" value="1"/>
</dbReference>
<feature type="compositionally biased region" description="Basic and acidic residues" evidence="5">
    <location>
        <begin position="1"/>
        <end position="25"/>
    </location>
</feature>
<evidence type="ECO:0000259" key="7">
    <source>
        <dbReference type="SMART" id="SM01340"/>
    </source>
</evidence>
<feature type="region of interest" description="Disordered" evidence="5">
    <location>
        <begin position="376"/>
        <end position="483"/>
    </location>
</feature>
<dbReference type="CDD" id="cd16926">
    <property type="entry name" value="HATPase_MutL-MLH-PMS-like"/>
    <property type="match status" value="1"/>
</dbReference>
<feature type="compositionally biased region" description="Low complexity" evidence="5">
    <location>
        <begin position="380"/>
        <end position="395"/>
    </location>
</feature>
<gene>
    <name evidence="4 8" type="primary">mutL</name>
    <name evidence="8" type="ORF">KL86DPRO_20121</name>
</gene>
<dbReference type="InterPro" id="IPR042120">
    <property type="entry name" value="MutL_C_dimsub"/>
</dbReference>
<dbReference type="Gene3D" id="3.30.1540.20">
    <property type="entry name" value="MutL, C-terminal domain, dimerisation subdomain"/>
    <property type="match status" value="1"/>
</dbReference>
<dbReference type="SMART" id="SM00853">
    <property type="entry name" value="MutL_C"/>
    <property type="match status" value="1"/>
</dbReference>
<name>A0A212JV16_9DELT</name>
<dbReference type="EMBL" id="FLUQ01000002">
    <property type="protein sequence ID" value="SBW03304.1"/>
    <property type="molecule type" value="Genomic_DNA"/>
</dbReference>
<evidence type="ECO:0000256" key="5">
    <source>
        <dbReference type="SAM" id="MobiDB-lite"/>
    </source>
</evidence>
<dbReference type="InterPro" id="IPR013507">
    <property type="entry name" value="DNA_mismatch_S5_2-like"/>
</dbReference>
<dbReference type="Gene3D" id="3.30.230.10">
    <property type="match status" value="1"/>
</dbReference>
<dbReference type="NCBIfam" id="TIGR00585">
    <property type="entry name" value="mutl"/>
    <property type="match status" value="1"/>
</dbReference>
<dbReference type="SMART" id="SM01340">
    <property type="entry name" value="DNA_mis_repair"/>
    <property type="match status" value="1"/>
</dbReference>
<dbReference type="Gene3D" id="3.30.1370.100">
    <property type="entry name" value="MutL, C-terminal domain, regulatory subdomain"/>
    <property type="match status" value="1"/>
</dbReference>
<dbReference type="InterPro" id="IPR014721">
    <property type="entry name" value="Ribsml_uS5_D2-typ_fold_subgr"/>
</dbReference>
<comment type="similarity">
    <text evidence="1 4">Belongs to the DNA mismatch repair MutL/HexB family.</text>
</comment>
<dbReference type="InterPro" id="IPR002099">
    <property type="entry name" value="MutL/Mlh/PMS"/>
</dbReference>
<feature type="region of interest" description="Disordered" evidence="5">
    <location>
        <begin position="1"/>
        <end position="35"/>
    </location>
</feature>
<dbReference type="GO" id="GO:0005524">
    <property type="term" value="F:ATP binding"/>
    <property type="evidence" value="ECO:0007669"/>
    <property type="project" value="InterPro"/>
</dbReference>
<dbReference type="PANTHER" id="PTHR10073:SF12">
    <property type="entry name" value="DNA MISMATCH REPAIR PROTEIN MLH1"/>
    <property type="match status" value="1"/>
</dbReference>
<dbReference type="InterPro" id="IPR020568">
    <property type="entry name" value="Ribosomal_Su5_D2-typ_SF"/>
</dbReference>
<dbReference type="SUPFAM" id="SSF118116">
    <property type="entry name" value="DNA mismatch repair protein MutL"/>
    <property type="match status" value="1"/>
</dbReference>
<dbReference type="Pfam" id="PF08676">
    <property type="entry name" value="MutL_C"/>
    <property type="match status" value="1"/>
</dbReference>
<dbReference type="AlphaFoldDB" id="A0A212JV16"/>
<reference evidence="8" key="1">
    <citation type="submission" date="2016-04" db="EMBL/GenBank/DDBJ databases">
        <authorList>
            <person name="Evans L.H."/>
            <person name="Alamgir A."/>
            <person name="Owens N."/>
            <person name="Weber N.D."/>
            <person name="Virtaneva K."/>
            <person name="Barbian K."/>
            <person name="Babar A."/>
            <person name="Rosenke K."/>
        </authorList>
    </citation>
    <scope>NUCLEOTIDE SEQUENCE</scope>
    <source>
        <strain evidence="8">86</strain>
    </source>
</reference>
<dbReference type="InterPro" id="IPR042121">
    <property type="entry name" value="MutL_C_regsub"/>
</dbReference>
<dbReference type="InterPro" id="IPR038973">
    <property type="entry name" value="MutL/Mlh/Pms-like"/>
</dbReference>
<dbReference type="InterPro" id="IPR014762">
    <property type="entry name" value="DNA_mismatch_repair_CS"/>
</dbReference>
<protein>
    <recommendedName>
        <fullName evidence="4">DNA mismatch repair protein MutL</fullName>
    </recommendedName>
</protein>
<keyword evidence="3 4" id="KW-0234">DNA repair</keyword>
<sequence>MHCEAAKDNHAEKRHGNDILDDAMKQHSPRGPIRLLPPELRNQIAAGEVVERPSSVLKELVENSLDAGAADIAVTLENGGITFLEVQDDGAGIPGGELELAVTRHATSKVASFEDLLRVASHGFRGEALPSIGSVSHLTVASKSASDSGDAAFISVRAGQIRETGPAALHKGTRVTMRDLFANVPARLKFLKTPATEGKRCEETLIRLALARTDVGFSLTAGGREKLRFAAGEDLRRRLGVIWPPGVVEALLDVDAQSDSIRVRGLTGHPQSAQAKGDRILTYVNGRLVNNRQLVQAVREAYRGRLISGEYPQALLFVDLPPESIDVNVHPAKTEVRFLNEREVFAAVLRALRRALETVLPLYDGQAVPPQAETLFPPLRGTAPGATPGTTTGTDARPRGDRPQGFWGSLDEPRIMAARQSDPEPLQTELHFTPSPPGRGEAPVLFHSGGHEERTPHYGVPRGNDPESGPQNGEAAAPQAGGASFSPARVGDLEYLGQIARTYLLVRRGANLMILDQHAVHERIRLHAIASDGKRGESQLLALPLEIALHPTEAEELAVVWEEMKNLGFVLETDGPARLRVTGLPPQLTRSEATDFIREALAGKKGGFDSLWHMMACRTAIKAGQELTPDEAAGLLLQWVKTPDNGYCPHGRPVAVTLTVADLEKLFKRRQ</sequence>
<dbReference type="CDD" id="cd00782">
    <property type="entry name" value="MutL_Trans"/>
    <property type="match status" value="1"/>
</dbReference>
<dbReference type="PROSITE" id="PS00058">
    <property type="entry name" value="DNA_MISMATCH_REPAIR_1"/>
    <property type="match status" value="1"/>
</dbReference>
<proteinExistence type="inferred from homology"/>
<dbReference type="GO" id="GO:0140664">
    <property type="term" value="F:ATP-dependent DNA damage sensor activity"/>
    <property type="evidence" value="ECO:0007669"/>
    <property type="project" value="InterPro"/>
</dbReference>
<dbReference type="PANTHER" id="PTHR10073">
    <property type="entry name" value="DNA MISMATCH REPAIR PROTEIN MLH, PMS, MUTL"/>
    <property type="match status" value="1"/>
</dbReference>
<dbReference type="SUPFAM" id="SSF54211">
    <property type="entry name" value="Ribosomal protein S5 domain 2-like"/>
    <property type="match status" value="1"/>
</dbReference>
<dbReference type="Gene3D" id="3.30.565.10">
    <property type="entry name" value="Histidine kinase-like ATPase, C-terminal domain"/>
    <property type="match status" value="1"/>
</dbReference>
<dbReference type="InterPro" id="IPR037198">
    <property type="entry name" value="MutL_C_sf"/>
</dbReference>
<dbReference type="FunFam" id="3.30.565.10:FF:000003">
    <property type="entry name" value="DNA mismatch repair endonuclease MutL"/>
    <property type="match status" value="1"/>
</dbReference>
<dbReference type="InterPro" id="IPR036890">
    <property type="entry name" value="HATPase_C_sf"/>
</dbReference>